<reference evidence="2" key="2">
    <citation type="submission" date="2016-06" db="EMBL/GenBank/DDBJ databases">
        <title>The genome of a short-lived fish provides insights into sex chromosome evolution and the genetic control of aging.</title>
        <authorList>
            <person name="Reichwald K."/>
            <person name="Felder M."/>
            <person name="Petzold A."/>
            <person name="Koch P."/>
            <person name="Groth M."/>
            <person name="Platzer M."/>
        </authorList>
    </citation>
    <scope>NUCLEOTIDE SEQUENCE</scope>
    <source>
        <tissue evidence="2">Brain</tissue>
    </source>
</reference>
<dbReference type="EMBL" id="HAED01014088">
    <property type="protein sequence ID" value="SBR00533.1"/>
    <property type="molecule type" value="Transcribed_RNA"/>
</dbReference>
<accession>A0A1A8IVL1</accession>
<sequence>MALSSLTSVLQSLVQAAIRDVLAQHTFSYILLHRRKTGEQIRTAVDAVSGRWGIRVKTSENLLNMNSDLSSLPPPPPPTVEEDGQVTAADPGTDSPMM</sequence>
<gene>
    <name evidence="2" type="primary">NPHS2</name>
</gene>
<feature type="region of interest" description="Disordered" evidence="1">
    <location>
        <begin position="65"/>
        <end position="98"/>
    </location>
</feature>
<dbReference type="Gene3D" id="3.30.479.30">
    <property type="entry name" value="Band 7 domain"/>
    <property type="match status" value="1"/>
</dbReference>
<evidence type="ECO:0000256" key="1">
    <source>
        <dbReference type="SAM" id="MobiDB-lite"/>
    </source>
</evidence>
<reference evidence="2" key="1">
    <citation type="submission" date="2016-05" db="EMBL/GenBank/DDBJ databases">
        <authorList>
            <person name="Lavstsen T."/>
            <person name="Jespersen J.S."/>
        </authorList>
    </citation>
    <scope>NUCLEOTIDE SEQUENCE</scope>
    <source>
        <tissue evidence="2">Brain</tissue>
    </source>
</reference>
<name>A0A1A8IVL1_NOTKU</name>
<protein>
    <submittedName>
        <fullName evidence="2">Nephrosis 2, idiopathic, steroid-resistant (Podocin)</fullName>
    </submittedName>
</protein>
<evidence type="ECO:0000313" key="2">
    <source>
        <dbReference type="EMBL" id="SBR00533.1"/>
    </source>
</evidence>
<proteinExistence type="predicted"/>
<dbReference type="InterPro" id="IPR036013">
    <property type="entry name" value="Band_7/SPFH_dom_sf"/>
</dbReference>
<dbReference type="SUPFAM" id="SSF117892">
    <property type="entry name" value="Band 7/SPFH domain"/>
    <property type="match status" value="1"/>
</dbReference>
<organism evidence="2">
    <name type="scientific">Nothobranchius kuhntae</name>
    <name type="common">Beira killifish</name>
    <dbReference type="NCBI Taxonomy" id="321403"/>
    <lineage>
        <taxon>Eukaryota</taxon>
        <taxon>Metazoa</taxon>
        <taxon>Chordata</taxon>
        <taxon>Craniata</taxon>
        <taxon>Vertebrata</taxon>
        <taxon>Euteleostomi</taxon>
        <taxon>Actinopterygii</taxon>
        <taxon>Neopterygii</taxon>
        <taxon>Teleostei</taxon>
        <taxon>Neoteleostei</taxon>
        <taxon>Acanthomorphata</taxon>
        <taxon>Ovalentaria</taxon>
        <taxon>Atherinomorphae</taxon>
        <taxon>Cyprinodontiformes</taxon>
        <taxon>Nothobranchiidae</taxon>
        <taxon>Nothobranchius</taxon>
    </lineage>
</organism>
<dbReference type="AlphaFoldDB" id="A0A1A8IVL1"/>